<comment type="caution">
    <text evidence="1">The sequence shown here is derived from an EMBL/GenBank/DDBJ whole genome shotgun (WGS) entry which is preliminary data.</text>
</comment>
<evidence type="ECO:0000313" key="2">
    <source>
        <dbReference type="Proteomes" id="UP000487649"/>
    </source>
</evidence>
<organism evidence="1 2">
    <name type="scientific">Turicibacter sanguinis</name>
    <dbReference type="NCBI Taxonomy" id="154288"/>
    <lineage>
        <taxon>Bacteria</taxon>
        <taxon>Bacillati</taxon>
        <taxon>Bacillota</taxon>
        <taxon>Erysipelotrichia</taxon>
        <taxon>Erysipelotrichales</taxon>
        <taxon>Turicibacteraceae</taxon>
        <taxon>Turicibacter</taxon>
    </lineage>
</organism>
<dbReference type="SMART" id="SM00354">
    <property type="entry name" value="HTH_LACI"/>
    <property type="match status" value="1"/>
</dbReference>
<evidence type="ECO:0000313" key="1">
    <source>
        <dbReference type="EMBL" id="MTK20240.1"/>
    </source>
</evidence>
<gene>
    <name evidence="1" type="ORF">GMA92_02150</name>
</gene>
<reference evidence="1 2" key="1">
    <citation type="journal article" date="2019" name="Nat. Med.">
        <title>A library of human gut bacterial isolates paired with longitudinal multiomics data enables mechanistic microbiome research.</title>
        <authorList>
            <person name="Poyet M."/>
            <person name="Groussin M."/>
            <person name="Gibbons S.M."/>
            <person name="Avila-Pacheco J."/>
            <person name="Jiang X."/>
            <person name="Kearney S.M."/>
            <person name="Perrotta A.R."/>
            <person name="Berdy B."/>
            <person name="Zhao S."/>
            <person name="Lieberman T.D."/>
            <person name="Swanson P.K."/>
            <person name="Smith M."/>
            <person name="Roesemann S."/>
            <person name="Alexander J.E."/>
            <person name="Rich S.A."/>
            <person name="Livny J."/>
            <person name="Vlamakis H."/>
            <person name="Clish C."/>
            <person name="Bullock K."/>
            <person name="Deik A."/>
            <person name="Scott J."/>
            <person name="Pierce K.A."/>
            <person name="Xavier R.J."/>
            <person name="Alm E.J."/>
        </authorList>
    </citation>
    <scope>NUCLEOTIDE SEQUENCE [LARGE SCALE GENOMIC DNA]</scope>
    <source>
        <strain evidence="1 2">BIOML-A198</strain>
    </source>
</reference>
<dbReference type="Gene3D" id="3.40.50.2300">
    <property type="match status" value="2"/>
</dbReference>
<dbReference type="PANTHER" id="PTHR30146:SF154">
    <property type="entry name" value="TRANSCRIPTION REGULATOR, MEMBER OF GALR FAMILY"/>
    <property type="match status" value="1"/>
</dbReference>
<dbReference type="Proteomes" id="UP000487649">
    <property type="component" value="Unassembled WGS sequence"/>
</dbReference>
<dbReference type="Pfam" id="PF13377">
    <property type="entry name" value="Peripla_BP_3"/>
    <property type="match status" value="1"/>
</dbReference>
<dbReference type="SUPFAM" id="SSF53822">
    <property type="entry name" value="Periplasmic binding protein-like I"/>
    <property type="match status" value="1"/>
</dbReference>
<sequence>MNKALTIKDIAEIAGVAKSTVSRYLNNGKVSEETKEKIRRVIEEHNYEPNAFAQSLKAKKTKFVGIIAPGLDSIVTSKVIMAIDTTLRENGYNPLIINTSLRKDLEIESIENLARLKVDGIILVATEIKDAHRDVISQLKVPFLMIGQVCDGVTSIVNDDYHAGFEVGRYIQEMGHQDVIYLGVSKDDTAVGINRRNGVLDGLRYQNNLMNIRIMESDFTSELSEKIVNDALKDSKPSAIICATDRIALGARKAIQRHNLSVPEDISLTGFGGYDLATLVTPPLTTIKFENEKTGHLAAETIIDLMEGRDVAELQVIGYQLIKSKSVKHK</sequence>
<dbReference type="PANTHER" id="PTHR30146">
    <property type="entry name" value="LACI-RELATED TRANSCRIPTIONAL REPRESSOR"/>
    <property type="match status" value="1"/>
</dbReference>
<dbReference type="GO" id="GO:0000976">
    <property type="term" value="F:transcription cis-regulatory region binding"/>
    <property type="evidence" value="ECO:0007669"/>
    <property type="project" value="TreeGrafter"/>
</dbReference>
<dbReference type="Pfam" id="PF00356">
    <property type="entry name" value="LacI"/>
    <property type="match status" value="1"/>
</dbReference>
<dbReference type="PROSITE" id="PS50932">
    <property type="entry name" value="HTH_LACI_2"/>
    <property type="match status" value="1"/>
</dbReference>
<keyword evidence="1" id="KW-0238">DNA-binding</keyword>
<dbReference type="InterPro" id="IPR046335">
    <property type="entry name" value="LacI/GalR-like_sensor"/>
</dbReference>
<dbReference type="InterPro" id="IPR010982">
    <property type="entry name" value="Lambda_DNA-bd_dom_sf"/>
</dbReference>
<proteinExistence type="predicted"/>
<dbReference type="GO" id="GO:0003700">
    <property type="term" value="F:DNA-binding transcription factor activity"/>
    <property type="evidence" value="ECO:0007669"/>
    <property type="project" value="TreeGrafter"/>
</dbReference>
<dbReference type="InterPro" id="IPR000843">
    <property type="entry name" value="HTH_LacI"/>
</dbReference>
<dbReference type="SUPFAM" id="SSF47413">
    <property type="entry name" value="lambda repressor-like DNA-binding domains"/>
    <property type="match status" value="1"/>
</dbReference>
<dbReference type="InterPro" id="IPR028082">
    <property type="entry name" value="Peripla_BP_I"/>
</dbReference>
<dbReference type="AlphaFoldDB" id="A0A6A8SE48"/>
<name>A0A6A8SE48_9FIRM</name>
<dbReference type="Gene3D" id="1.10.260.40">
    <property type="entry name" value="lambda repressor-like DNA-binding domains"/>
    <property type="match status" value="1"/>
</dbReference>
<dbReference type="CDD" id="cd01542">
    <property type="entry name" value="PBP1_TreR-like"/>
    <property type="match status" value="1"/>
</dbReference>
<protein>
    <submittedName>
        <fullName evidence="1">LacI family DNA-binding transcriptional regulator</fullName>
    </submittedName>
</protein>
<dbReference type="PRINTS" id="PR00036">
    <property type="entry name" value="HTHLACI"/>
</dbReference>
<dbReference type="CDD" id="cd01392">
    <property type="entry name" value="HTH_LacI"/>
    <property type="match status" value="1"/>
</dbReference>
<accession>A0A6A8SE48</accession>
<dbReference type="EMBL" id="WMQE01000003">
    <property type="protein sequence ID" value="MTK20240.1"/>
    <property type="molecule type" value="Genomic_DNA"/>
</dbReference>